<feature type="transmembrane region" description="Helical" evidence="1">
    <location>
        <begin position="31"/>
        <end position="54"/>
    </location>
</feature>
<reference evidence="2 3" key="1">
    <citation type="submission" date="2016-10" db="EMBL/GenBank/DDBJ databases">
        <authorList>
            <person name="de Groot N.N."/>
        </authorList>
    </citation>
    <scope>NUCLEOTIDE SEQUENCE [LARGE SCALE GENOMIC DNA]</scope>
    <source>
        <strain evidence="2 3">CGMCC 1.10076</strain>
    </source>
</reference>
<keyword evidence="1" id="KW-1133">Transmembrane helix</keyword>
<dbReference type="RefSeq" id="WP_091399397.1">
    <property type="nucleotide sequence ID" value="NZ_BKAI01000022.1"/>
</dbReference>
<name>A0A1G9DDE9_9FLAO</name>
<evidence type="ECO:0008006" key="4">
    <source>
        <dbReference type="Google" id="ProtNLM"/>
    </source>
</evidence>
<accession>A0A1G9DDE9</accession>
<proteinExistence type="predicted"/>
<dbReference type="STRING" id="1128970.SAMN04487935_3792"/>
<organism evidence="2 3">
    <name type="scientific">Flavobacterium noncentrifugens</name>
    <dbReference type="NCBI Taxonomy" id="1128970"/>
    <lineage>
        <taxon>Bacteria</taxon>
        <taxon>Pseudomonadati</taxon>
        <taxon>Bacteroidota</taxon>
        <taxon>Flavobacteriia</taxon>
        <taxon>Flavobacteriales</taxon>
        <taxon>Flavobacteriaceae</taxon>
        <taxon>Flavobacterium</taxon>
    </lineage>
</organism>
<gene>
    <name evidence="2" type="ORF">SAMN04487935_3792</name>
</gene>
<dbReference type="AlphaFoldDB" id="A0A1G9DDE9"/>
<keyword evidence="1" id="KW-0812">Transmembrane</keyword>
<evidence type="ECO:0000313" key="2">
    <source>
        <dbReference type="EMBL" id="SDK61922.1"/>
    </source>
</evidence>
<evidence type="ECO:0000313" key="3">
    <source>
        <dbReference type="Proteomes" id="UP000199580"/>
    </source>
</evidence>
<keyword evidence="3" id="KW-1185">Reference proteome</keyword>
<dbReference type="Proteomes" id="UP000199580">
    <property type="component" value="Unassembled WGS sequence"/>
</dbReference>
<dbReference type="EMBL" id="FNEZ01000010">
    <property type="protein sequence ID" value="SDK61922.1"/>
    <property type="molecule type" value="Genomic_DNA"/>
</dbReference>
<keyword evidence="1" id="KW-0472">Membrane</keyword>
<evidence type="ECO:0000256" key="1">
    <source>
        <dbReference type="SAM" id="Phobius"/>
    </source>
</evidence>
<protein>
    <recommendedName>
        <fullName evidence="4">SMODS and SLOG-associating 2TM effector domain-containing protein</fullName>
    </recommendedName>
</protein>
<feature type="transmembrane region" description="Helical" evidence="1">
    <location>
        <begin position="60"/>
        <end position="81"/>
    </location>
</feature>
<sequence>METNTIDQIQNDLLVQKIENHLYTWNKMANWLQASLIVMGFLSITSSLFVSAFAGILEPLAIQIIAFFATLFITLITAFNLPTKANNVRNGWRILNKAYYDYKNNSVDLSVLLKAYEDGEKVLDGIEFNFSKSKND</sequence>